<dbReference type="SUPFAM" id="SSF56024">
    <property type="entry name" value="Phospholipase D/nuclease"/>
    <property type="match status" value="2"/>
</dbReference>
<dbReference type="Gene3D" id="3.30.870.10">
    <property type="entry name" value="Endonuclease Chain A"/>
    <property type="match status" value="2"/>
</dbReference>
<dbReference type="SMART" id="SM00155">
    <property type="entry name" value="PLDc"/>
    <property type="match status" value="2"/>
</dbReference>
<evidence type="ECO:0000313" key="9">
    <source>
        <dbReference type="Proteomes" id="UP000503462"/>
    </source>
</evidence>
<organism evidence="8 9">
    <name type="scientific">Peltaster fructicola</name>
    <dbReference type="NCBI Taxonomy" id="286661"/>
    <lineage>
        <taxon>Eukaryota</taxon>
        <taxon>Fungi</taxon>
        <taxon>Dikarya</taxon>
        <taxon>Ascomycota</taxon>
        <taxon>Pezizomycotina</taxon>
        <taxon>Dothideomycetes</taxon>
        <taxon>Dothideomycetes incertae sedis</taxon>
        <taxon>Peltaster</taxon>
    </lineage>
</organism>
<keyword evidence="3 5" id="KW-0442">Lipid degradation</keyword>
<evidence type="ECO:0000256" key="1">
    <source>
        <dbReference type="ARBA" id="ARBA00022737"/>
    </source>
</evidence>
<dbReference type="PANTHER" id="PTHR18896">
    <property type="entry name" value="PHOSPHOLIPASE D"/>
    <property type="match status" value="1"/>
</dbReference>
<gene>
    <name evidence="8" type="ORF">AMS68_006663</name>
</gene>
<evidence type="ECO:0000256" key="5">
    <source>
        <dbReference type="PIRNR" id="PIRNR009376"/>
    </source>
</evidence>
<feature type="region of interest" description="Disordered" evidence="6">
    <location>
        <begin position="683"/>
        <end position="786"/>
    </location>
</feature>
<feature type="region of interest" description="Disordered" evidence="6">
    <location>
        <begin position="374"/>
        <end position="424"/>
    </location>
</feature>
<feature type="compositionally biased region" description="Basic and acidic residues" evidence="6">
    <location>
        <begin position="406"/>
        <end position="424"/>
    </location>
</feature>
<evidence type="ECO:0000256" key="2">
    <source>
        <dbReference type="ARBA" id="ARBA00022801"/>
    </source>
</evidence>
<dbReference type="PROSITE" id="PS50035">
    <property type="entry name" value="PLD"/>
    <property type="match status" value="2"/>
</dbReference>
<feature type="compositionally biased region" description="Basic and acidic residues" evidence="6">
    <location>
        <begin position="735"/>
        <end position="752"/>
    </location>
</feature>
<feature type="region of interest" description="Disordered" evidence="6">
    <location>
        <begin position="452"/>
        <end position="475"/>
    </location>
</feature>
<evidence type="ECO:0000256" key="6">
    <source>
        <dbReference type="SAM" id="MobiDB-lite"/>
    </source>
</evidence>
<feature type="domain" description="PLD phosphodiesterase" evidence="7">
    <location>
        <begin position="224"/>
        <end position="251"/>
    </location>
</feature>
<name>A0A6H0Y2I2_9PEZI</name>
<dbReference type="CDD" id="cd09141">
    <property type="entry name" value="PLDc_vPLD1_2_yPLD_like_2"/>
    <property type="match status" value="1"/>
</dbReference>
<dbReference type="AlphaFoldDB" id="A0A6H0Y2I2"/>
<feature type="region of interest" description="Disordered" evidence="6">
    <location>
        <begin position="1"/>
        <end position="31"/>
    </location>
</feature>
<dbReference type="EC" id="3.1.4.4" evidence="5"/>
<proteinExistence type="inferred from homology"/>
<dbReference type="PIRSF" id="PIRSF009376">
    <property type="entry name" value="Phospholipase_D_euk"/>
    <property type="match status" value="1"/>
</dbReference>
<feature type="compositionally biased region" description="Basic and acidic residues" evidence="6">
    <location>
        <begin position="707"/>
        <end position="726"/>
    </location>
</feature>
<comment type="catalytic activity">
    <reaction evidence="5">
        <text>a 1,2-diacyl-sn-glycero-3-phosphocholine + H2O = a 1,2-diacyl-sn-glycero-3-phosphate + choline + H(+)</text>
        <dbReference type="Rhea" id="RHEA:14445"/>
        <dbReference type="ChEBI" id="CHEBI:15354"/>
        <dbReference type="ChEBI" id="CHEBI:15377"/>
        <dbReference type="ChEBI" id="CHEBI:15378"/>
        <dbReference type="ChEBI" id="CHEBI:57643"/>
        <dbReference type="ChEBI" id="CHEBI:58608"/>
        <dbReference type="EC" id="3.1.4.4"/>
    </reaction>
</comment>
<dbReference type="InterPro" id="IPR001736">
    <property type="entry name" value="PLipase_D/transphosphatidylase"/>
</dbReference>
<comment type="similarity">
    <text evidence="5">Belongs to the phospholipase D family.</text>
</comment>
<reference evidence="8 9" key="1">
    <citation type="journal article" date="2016" name="Sci. Rep.">
        <title>Peltaster fructicola genome reveals evolution from an invasive phytopathogen to an ectophytic parasite.</title>
        <authorList>
            <person name="Xu C."/>
            <person name="Chen H."/>
            <person name="Gleason M.L."/>
            <person name="Xu J.R."/>
            <person name="Liu H."/>
            <person name="Zhang R."/>
            <person name="Sun G."/>
        </authorList>
    </citation>
    <scope>NUCLEOTIDE SEQUENCE [LARGE SCALE GENOMIC DNA]</scope>
    <source>
        <strain evidence="8 9">LNHT1506</strain>
    </source>
</reference>
<keyword evidence="4" id="KW-0443">Lipid metabolism</keyword>
<feature type="compositionally biased region" description="Basic and acidic residues" evidence="6">
    <location>
        <begin position="775"/>
        <end position="786"/>
    </location>
</feature>
<evidence type="ECO:0000259" key="7">
    <source>
        <dbReference type="PROSITE" id="PS50035"/>
    </source>
</evidence>
<feature type="compositionally biased region" description="Basic and acidic residues" evidence="6">
    <location>
        <begin position="683"/>
        <end position="700"/>
    </location>
</feature>
<dbReference type="GO" id="GO:0004630">
    <property type="term" value="F:phospholipase D activity"/>
    <property type="evidence" value="ECO:0007669"/>
    <property type="project" value="UniProtKB-UniRule"/>
</dbReference>
<dbReference type="GO" id="GO:0009395">
    <property type="term" value="P:phospholipid catabolic process"/>
    <property type="evidence" value="ECO:0007669"/>
    <property type="project" value="TreeGrafter"/>
</dbReference>
<evidence type="ECO:0000313" key="8">
    <source>
        <dbReference type="EMBL" id="QIX01146.1"/>
    </source>
</evidence>
<dbReference type="InterPro" id="IPR015679">
    <property type="entry name" value="PLipase_D_fam"/>
</dbReference>
<dbReference type="Proteomes" id="UP000503462">
    <property type="component" value="Chromosome 4"/>
</dbReference>
<evidence type="ECO:0000256" key="4">
    <source>
        <dbReference type="ARBA" id="ARBA00023098"/>
    </source>
</evidence>
<dbReference type="GO" id="GO:0035556">
    <property type="term" value="P:intracellular signal transduction"/>
    <property type="evidence" value="ECO:0007669"/>
    <property type="project" value="InterPro"/>
</dbReference>
<dbReference type="GO" id="GO:0006654">
    <property type="term" value="P:phosphatidic acid biosynthetic process"/>
    <property type="evidence" value="ECO:0007669"/>
    <property type="project" value="InterPro"/>
</dbReference>
<dbReference type="PANTHER" id="PTHR18896:SF128">
    <property type="entry name" value="PHOSPHOLIPASE"/>
    <property type="match status" value="1"/>
</dbReference>
<keyword evidence="2 5" id="KW-0378">Hydrolase</keyword>
<keyword evidence="1" id="KW-0677">Repeat</keyword>
<dbReference type="OrthoDB" id="14911at2759"/>
<dbReference type="EMBL" id="CP051142">
    <property type="protein sequence ID" value="QIX01146.1"/>
    <property type="molecule type" value="Genomic_DNA"/>
</dbReference>
<sequence length="1024" mass="115758">MVGKTDHVSPTDQVHSSSDKQVDGSSDGHSSFSDKLHGFGDKLKFHDVKVKAIHVKHKIGKLQNLVNRNHRHDEEHEIATDNKRSEIADGHRFKSFAPERDGNKIKWYIDGRDYFHAVSVALERAKETIYIEDWWLSPELYLRRPPYFNQEWRLDQVLKRAAERGVKIFVVLYREVEHALTCNSLHSKHVLEGLCPKGSKGHGNIRVMRHPDHNVLENASDMTFYWAHHEKFIVIDYDLAFIGGLDLCFGRWDVKHHPLACAHPGGVEHEVWPGQDFNNNRIADFKGVDDWKNNEVSKADFGRMPWHDVAMGVIGPSVYDIAEHFVLRWNFVKRDKYKRDDEYDWITMTGRTGDDEDLIGVQRPKHPVGDYIHHPLSPLENKLGSPHQRVHLHPGDTTRDATGTDDSEHSEAFHDVPEDVDEHGYRRNQHRIGHGLEKGLSQRNIHIPHRHKDLPVADPQDMQGHPKHTGNNPEKEGTFTASGGMAEKHKAYDSEVVAAHEGDHVVSSQGTVHAQLVRSSADWSSGILTEQSIQTAYCQVIREAKHYVYIENQFFITATGTNQAPIHNQIGAAIVDSCVRAAKEGRKFRVICLIPCIPGFAGDLRDDAALGTRAIMDYQYKSICRGEHSIFGRIKAAGVDPNEHIFFFNLRSYDRINRTPALQKQEEKSGATYLDAQRAQAEKVMDSGLHHTNSNEDKGEVVLSRSGQKEKEEATRKAEEFGEKAQEAGIQSRGENGEPDRAAVGKDAKSGSRDTIAQDAMLNEMKVSEEPWQGRGDEDNEEHRQQETENFISEELYIHGKVSDSLSAATPTDSAQLLIVDDRIVICGSSNINDRSQLGYHDSELSIVMEDTLPMESTMAGQPYTAGHHAATLRRMLWREHLGLLPAQPIDATDDINAQPPGDGENDFCKGDEYDELVADPLGDKLWEMWTSRANTNTDVFRHLFHVDPDDNVKTFEDYDKFLGAKGSRKTGHLFDPFVPVDIVRKELDRIKGHLVNMPLNFLCDAEMAEKGMQVNSFTESVYT</sequence>
<protein>
    <recommendedName>
        <fullName evidence="5">Phospholipase</fullName>
        <ecNumber evidence="5">3.1.4.4</ecNumber>
    </recommendedName>
</protein>
<evidence type="ECO:0000256" key="3">
    <source>
        <dbReference type="ARBA" id="ARBA00022963"/>
    </source>
</evidence>
<keyword evidence="9" id="KW-1185">Reference proteome</keyword>
<dbReference type="Pfam" id="PF00614">
    <property type="entry name" value="PLDc"/>
    <property type="match status" value="1"/>
</dbReference>
<accession>A0A6H0Y2I2</accession>
<dbReference type="CDD" id="cd09138">
    <property type="entry name" value="PLDc_vPLD1_2_yPLD_like_1"/>
    <property type="match status" value="1"/>
</dbReference>
<dbReference type="InterPro" id="IPR016555">
    <property type="entry name" value="PLipase_D_euk"/>
</dbReference>
<feature type="domain" description="PLD phosphodiesterase" evidence="7">
    <location>
        <begin position="809"/>
        <end position="836"/>
    </location>
</feature>